<evidence type="ECO:0008006" key="3">
    <source>
        <dbReference type="Google" id="ProtNLM"/>
    </source>
</evidence>
<sequence>MLNLTHQDPLYRGFNMDHRGPQINHLSFADDVIIFTSTDRYSMNLIMSILEDYEHTSDQLINKEKSHFMIPSNTSQSIIDRIQEVTGFSKKDSPITYLGCPLYIGRQRIIYYSQLVDKVSKKICGWQARILSFGGRITLIKHALLSMPIHIMAAVSPPSTTIKYIESIIAEFFWGRDQDRRKYHWASLDTMCLPYEEGGVGIRRLTDICTALQYKQWWNFRAKSSLWAQFLKSKYCQRANPVAKKIDTGQSLVWRYMMKNKGILEGHITWKINSGSSSFWWDDWLGRGALANHTRNISSLNNATIAHFLNNGKWNERKLRQQPWKSADTGRILELSATRSGISRYLSRCPSLFGGP</sequence>
<dbReference type="Proteomes" id="UP001311915">
    <property type="component" value="Unassembled WGS sequence"/>
</dbReference>
<dbReference type="PANTHER" id="PTHR33116:SF82">
    <property type="entry name" value="RNASE H FAMILY PROTEIN"/>
    <property type="match status" value="1"/>
</dbReference>
<evidence type="ECO:0000313" key="1">
    <source>
        <dbReference type="EMBL" id="KAK4729619.1"/>
    </source>
</evidence>
<proteinExistence type="predicted"/>
<evidence type="ECO:0000313" key="2">
    <source>
        <dbReference type="Proteomes" id="UP001311915"/>
    </source>
</evidence>
<gene>
    <name evidence="1" type="ORF">R3W88_022607</name>
</gene>
<comment type="caution">
    <text evidence="1">The sequence shown here is derived from an EMBL/GenBank/DDBJ whole genome shotgun (WGS) entry which is preliminary data.</text>
</comment>
<keyword evidence="2" id="KW-1185">Reference proteome</keyword>
<dbReference type="AlphaFoldDB" id="A0AAV9LYG6"/>
<accession>A0AAV9LYG6</accession>
<name>A0AAV9LYG6_9SOLN</name>
<dbReference type="PANTHER" id="PTHR33116">
    <property type="entry name" value="REVERSE TRANSCRIPTASE ZINC-BINDING DOMAIN-CONTAINING PROTEIN-RELATED-RELATED"/>
    <property type="match status" value="1"/>
</dbReference>
<protein>
    <recommendedName>
        <fullName evidence="3">Reverse transcriptase domain-containing protein</fullName>
    </recommendedName>
</protein>
<reference evidence="1 2" key="1">
    <citation type="submission" date="2023-10" db="EMBL/GenBank/DDBJ databases">
        <title>Genome-Wide Identification Analysis in wild type Solanum Pinnatisectum Reveals Some Genes Defensing Phytophthora Infestans.</title>
        <authorList>
            <person name="Sun C."/>
        </authorList>
    </citation>
    <scope>NUCLEOTIDE SEQUENCE [LARGE SCALE GENOMIC DNA]</scope>
    <source>
        <strain evidence="1">LQN</strain>
        <tissue evidence="1">Leaf</tissue>
    </source>
</reference>
<dbReference type="EMBL" id="JAWPEI010000004">
    <property type="protein sequence ID" value="KAK4729619.1"/>
    <property type="molecule type" value="Genomic_DNA"/>
</dbReference>
<organism evidence="1 2">
    <name type="scientific">Solanum pinnatisectum</name>
    <name type="common">tansyleaf nightshade</name>
    <dbReference type="NCBI Taxonomy" id="50273"/>
    <lineage>
        <taxon>Eukaryota</taxon>
        <taxon>Viridiplantae</taxon>
        <taxon>Streptophyta</taxon>
        <taxon>Embryophyta</taxon>
        <taxon>Tracheophyta</taxon>
        <taxon>Spermatophyta</taxon>
        <taxon>Magnoliopsida</taxon>
        <taxon>eudicotyledons</taxon>
        <taxon>Gunneridae</taxon>
        <taxon>Pentapetalae</taxon>
        <taxon>asterids</taxon>
        <taxon>lamiids</taxon>
        <taxon>Solanales</taxon>
        <taxon>Solanaceae</taxon>
        <taxon>Solanoideae</taxon>
        <taxon>Solaneae</taxon>
        <taxon>Solanum</taxon>
    </lineage>
</organism>